<dbReference type="GO" id="GO:0000155">
    <property type="term" value="F:phosphorelay sensor kinase activity"/>
    <property type="evidence" value="ECO:0007669"/>
    <property type="project" value="InterPro"/>
</dbReference>
<dbReference type="Gene3D" id="3.40.50.2300">
    <property type="match status" value="1"/>
</dbReference>
<feature type="modified residue" description="4-aspartylphosphate" evidence="7">
    <location>
        <position position="624"/>
    </location>
</feature>
<keyword evidence="5" id="KW-0418">Kinase</keyword>
<evidence type="ECO:0000256" key="2">
    <source>
        <dbReference type="ARBA" id="ARBA00012438"/>
    </source>
</evidence>
<keyword evidence="12" id="KW-1185">Reference proteome</keyword>
<dbReference type="SMART" id="SM00387">
    <property type="entry name" value="HATPase_c"/>
    <property type="match status" value="1"/>
</dbReference>
<keyword evidence="8" id="KW-0472">Membrane</keyword>
<dbReference type="Gene3D" id="3.30.565.10">
    <property type="entry name" value="Histidine kinase-like ATPase, C-terminal domain"/>
    <property type="match status" value="1"/>
</dbReference>
<dbReference type="FunFam" id="3.30.565.10:FF:000010">
    <property type="entry name" value="Sensor histidine kinase RcsC"/>
    <property type="match status" value="1"/>
</dbReference>
<feature type="domain" description="Histidine kinase" evidence="9">
    <location>
        <begin position="330"/>
        <end position="552"/>
    </location>
</feature>
<dbReference type="EMBL" id="CDOI01000013">
    <property type="protein sequence ID" value="CEN43496.1"/>
    <property type="molecule type" value="Genomic_DNA"/>
</dbReference>
<proteinExistence type="predicted"/>
<dbReference type="InterPro" id="IPR036097">
    <property type="entry name" value="HisK_dim/P_sf"/>
</dbReference>
<organism evidence="11 12">
    <name type="scientific">Capnocytophaga canis</name>
    <dbReference type="NCBI Taxonomy" id="1848903"/>
    <lineage>
        <taxon>Bacteria</taxon>
        <taxon>Pseudomonadati</taxon>
        <taxon>Bacteroidota</taxon>
        <taxon>Flavobacteriia</taxon>
        <taxon>Flavobacteriales</taxon>
        <taxon>Flavobacteriaceae</taxon>
        <taxon>Capnocytophaga</taxon>
    </lineage>
</organism>
<dbReference type="CDD" id="cd00082">
    <property type="entry name" value="HisKA"/>
    <property type="match status" value="1"/>
</dbReference>
<dbReference type="SUPFAM" id="SSF55874">
    <property type="entry name" value="ATPase domain of HSP90 chaperone/DNA topoisomerase II/histidine kinase"/>
    <property type="match status" value="1"/>
</dbReference>
<evidence type="ECO:0000256" key="1">
    <source>
        <dbReference type="ARBA" id="ARBA00000085"/>
    </source>
</evidence>
<keyword evidence="8" id="KW-1133">Transmembrane helix</keyword>
<dbReference type="PANTHER" id="PTHR43047">
    <property type="entry name" value="TWO-COMPONENT HISTIDINE PROTEIN KINASE"/>
    <property type="match status" value="1"/>
</dbReference>
<keyword evidence="3 7" id="KW-0597">Phosphoprotein</keyword>
<dbReference type="InterPro" id="IPR036890">
    <property type="entry name" value="HATPase_C_sf"/>
</dbReference>
<evidence type="ECO:0000313" key="12">
    <source>
        <dbReference type="Proteomes" id="UP000045051"/>
    </source>
</evidence>
<comment type="catalytic activity">
    <reaction evidence="1">
        <text>ATP + protein L-histidine = ADP + protein N-phospho-L-histidine.</text>
        <dbReference type="EC" id="2.7.13.3"/>
    </reaction>
</comment>
<dbReference type="InterPro" id="IPR005467">
    <property type="entry name" value="His_kinase_dom"/>
</dbReference>
<dbReference type="Gene3D" id="1.20.120.160">
    <property type="entry name" value="HPT domain"/>
    <property type="match status" value="1"/>
</dbReference>
<name>A0A0B7HUV9_9FLAO</name>
<dbReference type="InterPro" id="IPR011006">
    <property type="entry name" value="CheY-like_superfamily"/>
</dbReference>
<dbReference type="RefSeq" id="WP_042343142.1">
    <property type="nucleotide sequence ID" value="NZ_CDOI01000013.1"/>
</dbReference>
<feature type="domain" description="Response regulatory" evidence="10">
    <location>
        <begin position="575"/>
        <end position="689"/>
    </location>
</feature>
<dbReference type="EC" id="2.7.13.3" evidence="2"/>
<dbReference type="Proteomes" id="UP000045051">
    <property type="component" value="Unassembled WGS sequence"/>
</dbReference>
<gene>
    <name evidence="11" type="ORF">CCAND38_110010</name>
</gene>
<dbReference type="InterPro" id="IPR004358">
    <property type="entry name" value="Sig_transdc_His_kin-like_C"/>
</dbReference>
<dbReference type="InterPro" id="IPR003594">
    <property type="entry name" value="HATPase_dom"/>
</dbReference>
<dbReference type="SUPFAM" id="SSF47384">
    <property type="entry name" value="Homodimeric domain of signal transducing histidine kinase"/>
    <property type="match status" value="1"/>
</dbReference>
<evidence type="ECO:0000259" key="10">
    <source>
        <dbReference type="PROSITE" id="PS50110"/>
    </source>
</evidence>
<evidence type="ECO:0000256" key="7">
    <source>
        <dbReference type="PROSITE-ProRule" id="PRU00169"/>
    </source>
</evidence>
<dbReference type="PRINTS" id="PR00344">
    <property type="entry name" value="BCTRLSENSOR"/>
</dbReference>
<dbReference type="InterPro" id="IPR003661">
    <property type="entry name" value="HisK_dim/P_dom"/>
</dbReference>
<feature type="transmembrane region" description="Helical" evidence="8">
    <location>
        <begin position="277"/>
        <end position="297"/>
    </location>
</feature>
<keyword evidence="4" id="KW-0808">Transferase</keyword>
<evidence type="ECO:0000256" key="8">
    <source>
        <dbReference type="SAM" id="Phobius"/>
    </source>
</evidence>
<dbReference type="FunFam" id="1.10.287.130:FF:000001">
    <property type="entry name" value="Two-component sensor histidine kinase"/>
    <property type="match status" value="1"/>
</dbReference>
<sequence>MKSRIIFKIILGYVLLISVSFITGYIIYNQIQKLTFLEEEGIYERRKVLKISKILTLMNETESAGKIAIRTDDEEALNFFLDRNYALQDSIIKFKKEVKNSSYVSLFDSVQILLELKSENLQELKILQSSDSSSVIIRNAIEKLSSLEPTLGYFLLNDNAIAKKKRTASKSQQTLSTGTSYASIIQKYKNIKIPPTRSQQKFDNTVLETLQLLNKVHEETIKYKDQQSEKIHTLWHTDNLLSDKLHQLLSDIEDNILKSAQEFNEQRQAVFEKSRSFLTISYVIALLLMVVFSFIVINDFWKIQRIRQKLEVANLKNKRLLKSREQLISMVSHDLRTPLSSIIGYTELLDNQSTNEKTKNYLSNIKHASDYITKLVDELLDYSKIEAGKISLEKVPLNISELIEEVATNIYSIHKSKPVELIFNFSENVQYQWFSSDPYRIKQILYNLISNAFKFTDKGQIRITTTEKQIDNSKFEISISVSDTGIGIKKEQQAHIFDEFTQANQEVSKQYGGSGLGLHISQKLAQLLKGNITLESQENKGSTFTLTFVTSKISEQPLQADTVVEMSEKAIDDINIVIIDDDTNILSLMKELCKQKNIGVFVFDNSKDAITNMETLNFDLVITDIQLPEMNGFHFVTLFNEKYGKSIPVLAITGRKDVPNDFYVQSGFSGVLHKPFSPTQFYEKLQEFFPRINTQTSPSILTNDKTYKINSLEDFMGDDKEQIITIYKNFCKDTFENIATLKSCSDTQDYEKIRAIAHKMLTMFGQIQATREVILLRQLEEISEENPAEINLKIQEIERLFIHDCKPAIDQYCKQLLQDS</sequence>
<evidence type="ECO:0000256" key="6">
    <source>
        <dbReference type="ARBA" id="ARBA00023012"/>
    </source>
</evidence>
<dbReference type="PROSITE" id="PS50109">
    <property type="entry name" value="HIS_KIN"/>
    <property type="match status" value="1"/>
</dbReference>
<evidence type="ECO:0000256" key="4">
    <source>
        <dbReference type="ARBA" id="ARBA00022679"/>
    </source>
</evidence>
<dbReference type="PROSITE" id="PS50110">
    <property type="entry name" value="RESPONSE_REGULATORY"/>
    <property type="match status" value="1"/>
</dbReference>
<evidence type="ECO:0000256" key="3">
    <source>
        <dbReference type="ARBA" id="ARBA00022553"/>
    </source>
</evidence>
<evidence type="ECO:0000259" key="9">
    <source>
        <dbReference type="PROSITE" id="PS50109"/>
    </source>
</evidence>
<keyword evidence="8" id="KW-0812">Transmembrane</keyword>
<dbReference type="SMART" id="SM00448">
    <property type="entry name" value="REC"/>
    <property type="match status" value="1"/>
</dbReference>
<dbReference type="Pfam" id="PF00072">
    <property type="entry name" value="Response_reg"/>
    <property type="match status" value="1"/>
</dbReference>
<dbReference type="AlphaFoldDB" id="A0A0B7HUV9"/>
<dbReference type="SMART" id="SM00388">
    <property type="entry name" value="HisKA"/>
    <property type="match status" value="1"/>
</dbReference>
<dbReference type="InterPro" id="IPR036641">
    <property type="entry name" value="HPT_dom_sf"/>
</dbReference>
<dbReference type="Pfam" id="PF00512">
    <property type="entry name" value="HisKA"/>
    <property type="match status" value="1"/>
</dbReference>
<accession>A0A0B7HUV9</accession>
<keyword evidence="6" id="KW-0902">Two-component regulatory system</keyword>
<dbReference type="Pfam" id="PF02518">
    <property type="entry name" value="HATPase_c"/>
    <property type="match status" value="1"/>
</dbReference>
<dbReference type="SUPFAM" id="SSF47226">
    <property type="entry name" value="Histidine-containing phosphotransfer domain, HPT domain"/>
    <property type="match status" value="1"/>
</dbReference>
<dbReference type="CDD" id="cd16922">
    <property type="entry name" value="HATPase_EvgS-ArcB-TorS-like"/>
    <property type="match status" value="1"/>
</dbReference>
<dbReference type="InterPro" id="IPR001789">
    <property type="entry name" value="Sig_transdc_resp-reg_receiver"/>
</dbReference>
<protein>
    <recommendedName>
        <fullName evidence="2">histidine kinase</fullName>
        <ecNumber evidence="2">2.7.13.3</ecNumber>
    </recommendedName>
</protein>
<dbReference type="Gene3D" id="1.10.287.130">
    <property type="match status" value="1"/>
</dbReference>
<dbReference type="SUPFAM" id="SSF52172">
    <property type="entry name" value="CheY-like"/>
    <property type="match status" value="1"/>
</dbReference>
<evidence type="ECO:0000313" key="11">
    <source>
        <dbReference type="EMBL" id="CEN43496.1"/>
    </source>
</evidence>
<feature type="transmembrane region" description="Helical" evidence="8">
    <location>
        <begin position="6"/>
        <end position="28"/>
    </location>
</feature>
<reference evidence="11 12" key="1">
    <citation type="submission" date="2015-01" db="EMBL/GenBank/DDBJ databases">
        <authorList>
            <person name="Xiang T."/>
            <person name="Song Y."/>
            <person name="Huang L."/>
            <person name="Wang B."/>
            <person name="Wu P."/>
        </authorList>
    </citation>
    <scope>NUCLEOTIDE SEQUENCE [LARGE SCALE GENOMIC DNA]</scope>
    <source>
        <strain evidence="11 12">CcD38</strain>
    </source>
</reference>
<evidence type="ECO:0000256" key="5">
    <source>
        <dbReference type="ARBA" id="ARBA00022777"/>
    </source>
</evidence>